<dbReference type="InterPro" id="IPR027417">
    <property type="entry name" value="P-loop_NTPase"/>
</dbReference>
<reference evidence="1 2" key="1">
    <citation type="submission" date="2019-12" db="EMBL/GenBank/DDBJ databases">
        <title>Comparative genomics gives insights into the taxonomy of the Azoarcus-Aromatoleum group and reveals separate origins of nif in the plant-associated Azoarcus and non-plant-associated Aromatoleum sub-groups.</title>
        <authorList>
            <person name="Lafos M."/>
            <person name="Maluk M."/>
            <person name="Batista M."/>
            <person name="Junghare M."/>
            <person name="Carmona M."/>
            <person name="Faoro H."/>
            <person name="Cruz L.M."/>
            <person name="Battistoni F."/>
            <person name="De Souza E."/>
            <person name="Pedrosa F."/>
            <person name="Chen W.-M."/>
            <person name="Poole P.S."/>
            <person name="Dixon R.A."/>
            <person name="James E.K."/>
        </authorList>
    </citation>
    <scope>NUCLEOTIDE SEQUENCE [LARGE SCALE GENOMIC DNA]</scope>
    <source>
        <strain evidence="1 2">PbN1</strain>
    </source>
</reference>
<dbReference type="Gene3D" id="3.40.50.300">
    <property type="entry name" value="P-loop containing nucleotide triphosphate hydrolases"/>
    <property type="match status" value="1"/>
</dbReference>
<evidence type="ECO:0000313" key="2">
    <source>
        <dbReference type="Proteomes" id="UP000633943"/>
    </source>
</evidence>
<dbReference type="RefSeq" id="WP_169202030.1">
    <property type="nucleotide sequence ID" value="NZ_CP059467.1"/>
</dbReference>
<name>A0ABX1NUA7_9RHOO</name>
<organism evidence="1 2">
    <name type="scientific">Aromatoleum bremense</name>
    <dbReference type="NCBI Taxonomy" id="76115"/>
    <lineage>
        <taxon>Bacteria</taxon>
        <taxon>Pseudomonadati</taxon>
        <taxon>Pseudomonadota</taxon>
        <taxon>Betaproteobacteria</taxon>
        <taxon>Rhodocyclales</taxon>
        <taxon>Rhodocyclaceae</taxon>
        <taxon>Aromatoleum</taxon>
    </lineage>
</organism>
<proteinExistence type="predicted"/>
<evidence type="ECO:0000313" key="1">
    <source>
        <dbReference type="EMBL" id="NMG15348.1"/>
    </source>
</evidence>
<dbReference type="SUPFAM" id="SSF52540">
    <property type="entry name" value="P-loop containing nucleoside triphosphate hydrolases"/>
    <property type="match status" value="1"/>
</dbReference>
<accession>A0ABX1NUA7</accession>
<keyword evidence="2" id="KW-1185">Reference proteome</keyword>
<dbReference type="NCBIfam" id="TIGR03371">
    <property type="entry name" value="cellulose_yhjQ"/>
    <property type="match status" value="1"/>
</dbReference>
<protein>
    <submittedName>
        <fullName evidence="1">Cellulose synthase operon protein YhjQ</fullName>
    </submittedName>
</protein>
<gene>
    <name evidence="1" type="primary">yhjQ</name>
    <name evidence="1" type="ORF">GPA24_07290</name>
</gene>
<dbReference type="Proteomes" id="UP000633943">
    <property type="component" value="Unassembled WGS sequence"/>
</dbReference>
<comment type="caution">
    <text evidence="1">The sequence shown here is derived from an EMBL/GenBank/DDBJ whole genome shotgun (WGS) entry which is preliminary data.</text>
</comment>
<sequence>MTSVSMRGLRGGVGSTSLLAAVGHALHSLGERVLLVDVCPENLLRLHFNLGWTERRGWARATLDGWPWEEQAWSLGSNLFLLPYGEVNEAEETAMERRLGAEPALWRRRRASLAEHFDWLLFDLPRGHPAHAASVGPCDLPIRVVEADAACHALLQRRPERSCDLMLVNRYDPLCQLQRDVLLLWKQRHGGRLLPVNVHADAAMREALACKAPVGHYAPASLVAKDALSVAIWCLAQRARAA</sequence>
<dbReference type="EMBL" id="WTVP01000014">
    <property type="protein sequence ID" value="NMG15348.1"/>
    <property type="molecule type" value="Genomic_DNA"/>
</dbReference>
<dbReference type="Pfam" id="PF06564">
    <property type="entry name" value="CBP_BcsQ"/>
    <property type="match status" value="1"/>
</dbReference>
<dbReference type="InterPro" id="IPR017746">
    <property type="entry name" value="Cellulose_synthase_operon_BcsQ"/>
</dbReference>